<reference evidence="1 2" key="1">
    <citation type="journal article" date="2023" name="Int J Dairy Technol">
        <title>Genome based analysis of Pseudomonas paracarnis RQ057, a strain responsible for blue discoloration spoilage in processed cheese.</title>
        <authorList>
            <person name="Rodrigues Rd.S."/>
            <person name="Machado S.G."/>
            <person name="de Carvalho A.F."/>
            <person name="Nero L.A."/>
        </authorList>
    </citation>
    <scope>NUCLEOTIDE SEQUENCE [LARGE SCALE GENOMIC DNA]</scope>
    <source>
        <strain evidence="1 2">RQ057</strain>
    </source>
</reference>
<evidence type="ECO:0000313" key="2">
    <source>
        <dbReference type="Proteomes" id="UP001336015"/>
    </source>
</evidence>
<dbReference type="Proteomes" id="UP001336015">
    <property type="component" value="Unassembled WGS sequence"/>
</dbReference>
<evidence type="ECO:0000313" key="1">
    <source>
        <dbReference type="EMBL" id="MEB3782418.1"/>
    </source>
</evidence>
<name>A0ABU6BQ27_9PSED</name>
<protein>
    <submittedName>
        <fullName evidence="1">Uncharacterized protein</fullName>
    </submittedName>
</protein>
<keyword evidence="2" id="KW-1185">Reference proteome</keyword>
<dbReference type="EMBL" id="JAJGWQ010000003">
    <property type="protein sequence ID" value="MEB3782418.1"/>
    <property type="molecule type" value="Genomic_DNA"/>
</dbReference>
<proteinExistence type="predicted"/>
<dbReference type="RefSeq" id="WP_181073614.1">
    <property type="nucleotide sequence ID" value="NZ_JAJGWQ010000003.1"/>
</dbReference>
<comment type="caution">
    <text evidence="1">The sequence shown here is derived from an EMBL/GenBank/DDBJ whole genome shotgun (WGS) entry which is preliminary data.</text>
</comment>
<gene>
    <name evidence="1" type="ORF">LLW09_07600</name>
</gene>
<sequence>MIELKDFFQQEFKHIRMIDDHKEWRLHETPSYLPCEYFNHKKWCWGYEHFGFVRHLNGEWYAGFSIVMAPHCFELRLIERQCFNFDKDPERHYDELFRLEKYEIQEFEDHYILSFYEGGEFANGNEVLRFKMTKK</sequence>
<organism evidence="1 2">
    <name type="scientific">Pseudomonas paracarnis</name>
    <dbReference type="NCBI Taxonomy" id="2750625"/>
    <lineage>
        <taxon>Bacteria</taxon>
        <taxon>Pseudomonadati</taxon>
        <taxon>Pseudomonadota</taxon>
        <taxon>Gammaproteobacteria</taxon>
        <taxon>Pseudomonadales</taxon>
        <taxon>Pseudomonadaceae</taxon>
        <taxon>Pseudomonas</taxon>
    </lineage>
</organism>
<accession>A0ABU6BQ27</accession>